<protein>
    <recommendedName>
        <fullName evidence="2">N-acetyltransferase domain-containing protein</fullName>
    </recommendedName>
</protein>
<accession>A0A512BDS1</accession>
<evidence type="ECO:0000313" key="3">
    <source>
        <dbReference type="EMBL" id="GEO10111.1"/>
    </source>
</evidence>
<evidence type="ECO:0000313" key="4">
    <source>
        <dbReference type="Proteomes" id="UP000321513"/>
    </source>
</evidence>
<name>A0A512BDS1_9BACT</name>
<sequence length="156" mass="18030">MNPEQINIISYDEKFNEDFARLNRAWLQKYFEVEPIDEKILASPRAYIIDKGGFIFFAITGDQIAGTFALIKTEDGVYELSKMAVAEEFQGKKIGNKLIEFCLKKARDLKAHKIILYSNTRLKPAIHLYSKFGFKEVPLGNVEYKRADIKMEIDLK</sequence>
<dbReference type="CDD" id="cd04301">
    <property type="entry name" value="NAT_SF"/>
    <property type="match status" value="1"/>
</dbReference>
<evidence type="ECO:0000259" key="2">
    <source>
        <dbReference type="PROSITE" id="PS51186"/>
    </source>
</evidence>
<dbReference type="InterPro" id="IPR000182">
    <property type="entry name" value="GNAT_dom"/>
</dbReference>
<reference evidence="3 4" key="1">
    <citation type="submission" date="2019-07" db="EMBL/GenBank/DDBJ databases">
        <title>Whole genome shotgun sequence of Segetibacter aerophilus NBRC 106135.</title>
        <authorList>
            <person name="Hosoyama A."/>
            <person name="Uohara A."/>
            <person name="Ohji S."/>
            <person name="Ichikawa N."/>
        </authorList>
    </citation>
    <scope>NUCLEOTIDE SEQUENCE [LARGE SCALE GENOMIC DNA]</scope>
    <source>
        <strain evidence="3 4">NBRC 106135</strain>
    </source>
</reference>
<proteinExistence type="predicted"/>
<dbReference type="AlphaFoldDB" id="A0A512BDS1"/>
<dbReference type="InterPro" id="IPR016181">
    <property type="entry name" value="Acyl_CoA_acyltransferase"/>
</dbReference>
<dbReference type="Proteomes" id="UP000321513">
    <property type="component" value="Unassembled WGS sequence"/>
</dbReference>
<dbReference type="InterPro" id="IPR050769">
    <property type="entry name" value="NAT_camello-type"/>
</dbReference>
<keyword evidence="1" id="KW-0808">Transferase</keyword>
<gene>
    <name evidence="3" type="ORF">SAE01_26070</name>
</gene>
<organism evidence="3 4">
    <name type="scientific">Segetibacter aerophilus</name>
    <dbReference type="NCBI Taxonomy" id="670293"/>
    <lineage>
        <taxon>Bacteria</taxon>
        <taxon>Pseudomonadati</taxon>
        <taxon>Bacteroidota</taxon>
        <taxon>Chitinophagia</taxon>
        <taxon>Chitinophagales</taxon>
        <taxon>Chitinophagaceae</taxon>
        <taxon>Segetibacter</taxon>
    </lineage>
</organism>
<dbReference type="PANTHER" id="PTHR13947">
    <property type="entry name" value="GNAT FAMILY N-ACETYLTRANSFERASE"/>
    <property type="match status" value="1"/>
</dbReference>
<dbReference type="Gene3D" id="3.40.630.30">
    <property type="match status" value="1"/>
</dbReference>
<dbReference type="SUPFAM" id="SSF55729">
    <property type="entry name" value="Acyl-CoA N-acyltransferases (Nat)"/>
    <property type="match status" value="1"/>
</dbReference>
<comment type="caution">
    <text evidence="3">The sequence shown here is derived from an EMBL/GenBank/DDBJ whole genome shotgun (WGS) entry which is preliminary data.</text>
</comment>
<dbReference type="GO" id="GO:0008080">
    <property type="term" value="F:N-acetyltransferase activity"/>
    <property type="evidence" value="ECO:0007669"/>
    <property type="project" value="InterPro"/>
</dbReference>
<keyword evidence="4" id="KW-1185">Reference proteome</keyword>
<dbReference type="EMBL" id="BJYT01000009">
    <property type="protein sequence ID" value="GEO10111.1"/>
    <property type="molecule type" value="Genomic_DNA"/>
</dbReference>
<dbReference type="OrthoDB" id="1431064at2"/>
<dbReference type="RefSeq" id="WP_147204221.1">
    <property type="nucleotide sequence ID" value="NZ_BJYT01000009.1"/>
</dbReference>
<dbReference type="PROSITE" id="PS51186">
    <property type="entry name" value="GNAT"/>
    <property type="match status" value="1"/>
</dbReference>
<feature type="domain" description="N-acetyltransferase" evidence="2">
    <location>
        <begin position="6"/>
        <end position="156"/>
    </location>
</feature>
<evidence type="ECO:0000256" key="1">
    <source>
        <dbReference type="ARBA" id="ARBA00022679"/>
    </source>
</evidence>
<dbReference type="Pfam" id="PF00583">
    <property type="entry name" value="Acetyltransf_1"/>
    <property type="match status" value="1"/>
</dbReference>
<dbReference type="PANTHER" id="PTHR13947:SF37">
    <property type="entry name" value="LD18367P"/>
    <property type="match status" value="1"/>
</dbReference>